<dbReference type="SUPFAM" id="SSF51735">
    <property type="entry name" value="NAD(P)-binding Rossmann-fold domains"/>
    <property type="match status" value="4"/>
</dbReference>
<evidence type="ECO:0000256" key="4">
    <source>
        <dbReference type="ARBA" id="ARBA00023268"/>
    </source>
</evidence>
<dbReference type="InterPro" id="IPR006162">
    <property type="entry name" value="Ppantetheine_attach_site"/>
</dbReference>
<dbReference type="InterPro" id="IPR057326">
    <property type="entry name" value="KR_dom"/>
</dbReference>
<protein>
    <recommendedName>
        <fullName evidence="10">Carrier domain-containing protein</fullName>
    </recommendedName>
</protein>
<dbReference type="SUPFAM" id="SSF47336">
    <property type="entry name" value="ACP-like"/>
    <property type="match status" value="2"/>
</dbReference>
<dbReference type="InterPro" id="IPR016036">
    <property type="entry name" value="Malonyl_transacylase_ACP-bd"/>
</dbReference>
<dbReference type="FunFam" id="3.40.47.10:FF:000019">
    <property type="entry name" value="Polyketide synthase type I"/>
    <property type="match status" value="1"/>
</dbReference>
<dbReference type="InterPro" id="IPR014031">
    <property type="entry name" value="Ketoacyl_synth_C"/>
</dbReference>
<gene>
    <name evidence="8" type="ORF">Pflav_008250</name>
</gene>
<keyword evidence="5" id="KW-0012">Acyltransferase</keyword>
<dbReference type="CDD" id="cd00833">
    <property type="entry name" value="PKS"/>
    <property type="match status" value="1"/>
</dbReference>
<dbReference type="SMART" id="SM00823">
    <property type="entry name" value="PKS_PP"/>
    <property type="match status" value="2"/>
</dbReference>
<dbReference type="GO" id="GO:0006633">
    <property type="term" value="P:fatty acid biosynthetic process"/>
    <property type="evidence" value="ECO:0007669"/>
    <property type="project" value="InterPro"/>
</dbReference>
<reference evidence="8 9" key="2">
    <citation type="submission" date="2020-03" db="EMBL/GenBank/DDBJ databases">
        <authorList>
            <person name="Ichikawa N."/>
            <person name="Kimura A."/>
            <person name="Kitahashi Y."/>
            <person name="Uohara A."/>
        </authorList>
    </citation>
    <scope>NUCLEOTIDE SEQUENCE [LARGE SCALE GENOMIC DNA]</scope>
    <source>
        <strain evidence="8 9">NBRC 107702</strain>
    </source>
</reference>
<evidence type="ECO:0000313" key="9">
    <source>
        <dbReference type="Proteomes" id="UP000502508"/>
    </source>
</evidence>
<dbReference type="Pfam" id="PF00550">
    <property type="entry name" value="PP-binding"/>
    <property type="match status" value="2"/>
</dbReference>
<evidence type="ECO:0000256" key="1">
    <source>
        <dbReference type="ARBA" id="ARBA00022450"/>
    </source>
</evidence>
<organism evidence="8 9">
    <name type="scientific">Phytohabitans flavus</name>
    <dbReference type="NCBI Taxonomy" id="1076124"/>
    <lineage>
        <taxon>Bacteria</taxon>
        <taxon>Bacillati</taxon>
        <taxon>Actinomycetota</taxon>
        <taxon>Actinomycetes</taxon>
        <taxon>Micromonosporales</taxon>
        <taxon>Micromonosporaceae</taxon>
    </lineage>
</organism>
<name>A0A6F8XKS4_9ACTN</name>
<dbReference type="Gene3D" id="3.30.70.3290">
    <property type="match status" value="2"/>
</dbReference>
<dbReference type="InterPro" id="IPR014030">
    <property type="entry name" value="Ketoacyl_synth_N"/>
</dbReference>
<evidence type="ECO:0000256" key="5">
    <source>
        <dbReference type="ARBA" id="ARBA00023315"/>
    </source>
</evidence>
<dbReference type="SMART" id="SM00822">
    <property type="entry name" value="PKS_KR"/>
    <property type="match status" value="2"/>
</dbReference>
<dbReference type="GO" id="GO:0004315">
    <property type="term" value="F:3-oxoacyl-[acyl-carrier-protein] synthase activity"/>
    <property type="evidence" value="ECO:0007669"/>
    <property type="project" value="InterPro"/>
</dbReference>
<dbReference type="Pfam" id="PF16197">
    <property type="entry name" value="KAsynt_C_assoc"/>
    <property type="match status" value="1"/>
</dbReference>
<dbReference type="InterPro" id="IPR018201">
    <property type="entry name" value="Ketoacyl_synth_AS"/>
</dbReference>
<dbReference type="PROSITE" id="PS00012">
    <property type="entry name" value="PHOSPHOPANTETHEINE"/>
    <property type="match status" value="2"/>
</dbReference>
<keyword evidence="1" id="KW-0596">Phosphopantetheine</keyword>
<dbReference type="InterPro" id="IPR032821">
    <property type="entry name" value="PKS_assoc"/>
</dbReference>
<dbReference type="InterPro" id="IPR050091">
    <property type="entry name" value="PKS_NRPS_Biosynth_Enz"/>
</dbReference>
<dbReference type="Pfam" id="PF00109">
    <property type="entry name" value="ketoacyl-synt"/>
    <property type="match status" value="1"/>
</dbReference>
<dbReference type="InterPro" id="IPR009081">
    <property type="entry name" value="PP-bd_ACP"/>
</dbReference>
<dbReference type="Pfam" id="PF18369">
    <property type="entry name" value="PKS_DE"/>
    <property type="match status" value="2"/>
</dbReference>
<accession>A0A6F8XKS4</accession>
<dbReference type="Gene3D" id="3.40.47.10">
    <property type="match status" value="1"/>
</dbReference>
<dbReference type="CDD" id="cd08952">
    <property type="entry name" value="KR_1_SDR_x"/>
    <property type="match status" value="2"/>
</dbReference>
<dbReference type="PROSITE" id="PS00606">
    <property type="entry name" value="KS3_1"/>
    <property type="match status" value="1"/>
</dbReference>
<dbReference type="InterPro" id="IPR036736">
    <property type="entry name" value="ACP-like_sf"/>
</dbReference>
<dbReference type="Pfam" id="PF00698">
    <property type="entry name" value="Acyl_transf_1"/>
    <property type="match status" value="2"/>
</dbReference>
<feature type="domain" description="Carrier" evidence="6">
    <location>
        <begin position="735"/>
        <end position="810"/>
    </location>
</feature>
<feature type="domain" description="Carrier" evidence="6">
    <location>
        <begin position="2191"/>
        <end position="2266"/>
    </location>
</feature>
<dbReference type="SMART" id="SM01294">
    <property type="entry name" value="PKS_PP_betabranch"/>
    <property type="match status" value="2"/>
</dbReference>
<dbReference type="Gene3D" id="3.40.366.10">
    <property type="entry name" value="Malonyl-Coenzyme A Acyl Carrier Protein, domain 2"/>
    <property type="match status" value="2"/>
</dbReference>
<evidence type="ECO:0000256" key="3">
    <source>
        <dbReference type="ARBA" id="ARBA00022679"/>
    </source>
</evidence>
<dbReference type="Pfam" id="PF02801">
    <property type="entry name" value="Ketoacyl-synt_C"/>
    <property type="match status" value="1"/>
</dbReference>
<keyword evidence="4" id="KW-0511">Multifunctional enzyme</keyword>
<dbReference type="InterPro" id="IPR041618">
    <property type="entry name" value="PKS_DE"/>
</dbReference>
<dbReference type="SMART" id="SM00825">
    <property type="entry name" value="PKS_KS"/>
    <property type="match status" value="1"/>
</dbReference>
<dbReference type="Gene3D" id="1.10.1200.10">
    <property type="entry name" value="ACP-like"/>
    <property type="match status" value="2"/>
</dbReference>
<keyword evidence="9" id="KW-1185">Reference proteome</keyword>
<dbReference type="InterPro" id="IPR014043">
    <property type="entry name" value="Acyl_transferase_dom"/>
</dbReference>
<dbReference type="PANTHER" id="PTHR43775">
    <property type="entry name" value="FATTY ACID SYNTHASE"/>
    <property type="match status" value="1"/>
</dbReference>
<dbReference type="Pfam" id="PF08659">
    <property type="entry name" value="KR"/>
    <property type="match status" value="2"/>
</dbReference>
<reference evidence="8 9" key="1">
    <citation type="submission" date="2020-03" db="EMBL/GenBank/DDBJ databases">
        <title>Whole genome shotgun sequence of Phytohabitans flavus NBRC 107702.</title>
        <authorList>
            <person name="Komaki H."/>
            <person name="Tamura T."/>
        </authorList>
    </citation>
    <scope>NUCLEOTIDE SEQUENCE [LARGE SCALE GENOMIC DNA]</scope>
    <source>
        <strain evidence="8 9">NBRC 107702</strain>
    </source>
</reference>
<keyword evidence="2" id="KW-0597">Phosphoprotein</keyword>
<dbReference type="InterPro" id="IPR013968">
    <property type="entry name" value="PKS_KR"/>
</dbReference>
<dbReference type="InterPro" id="IPR036291">
    <property type="entry name" value="NAD(P)-bd_dom_sf"/>
</dbReference>
<dbReference type="InterPro" id="IPR016039">
    <property type="entry name" value="Thiolase-like"/>
</dbReference>
<keyword evidence="3" id="KW-0808">Transferase</keyword>
<dbReference type="PROSITE" id="PS52004">
    <property type="entry name" value="KS3_2"/>
    <property type="match status" value="1"/>
</dbReference>
<dbReference type="EMBL" id="AP022870">
    <property type="protein sequence ID" value="BCB74415.1"/>
    <property type="molecule type" value="Genomic_DNA"/>
</dbReference>
<dbReference type="PANTHER" id="PTHR43775:SF51">
    <property type="entry name" value="INACTIVE PHENOLPHTHIOCEROL SYNTHESIS POLYKETIDE SYNTHASE TYPE I PKS1-RELATED"/>
    <property type="match status" value="1"/>
</dbReference>
<dbReference type="Gene3D" id="3.40.50.720">
    <property type="entry name" value="NAD(P)-binding Rossmann-like Domain"/>
    <property type="match status" value="2"/>
</dbReference>
<dbReference type="SUPFAM" id="SSF55048">
    <property type="entry name" value="Probable ACP-binding domain of malonyl-CoA ACP transacylase"/>
    <property type="match status" value="1"/>
</dbReference>
<dbReference type="FunFam" id="1.10.1200.10:FF:000007">
    <property type="entry name" value="Probable polyketide synthase pks17"/>
    <property type="match status" value="2"/>
</dbReference>
<dbReference type="InterPro" id="IPR016035">
    <property type="entry name" value="Acyl_Trfase/lysoPLipase"/>
</dbReference>
<evidence type="ECO:0000256" key="2">
    <source>
        <dbReference type="ARBA" id="ARBA00022553"/>
    </source>
</evidence>
<dbReference type="GO" id="GO:0004312">
    <property type="term" value="F:fatty acid synthase activity"/>
    <property type="evidence" value="ECO:0007669"/>
    <property type="project" value="TreeGrafter"/>
</dbReference>
<dbReference type="SMART" id="SM00827">
    <property type="entry name" value="PKS_AT"/>
    <property type="match status" value="2"/>
</dbReference>
<dbReference type="SUPFAM" id="SSF52151">
    <property type="entry name" value="FabD/lysophospholipase-like"/>
    <property type="match status" value="2"/>
</dbReference>
<evidence type="ECO:0000259" key="6">
    <source>
        <dbReference type="PROSITE" id="PS50075"/>
    </source>
</evidence>
<proteinExistence type="predicted"/>
<dbReference type="InterPro" id="IPR020841">
    <property type="entry name" value="PKS_Beta-ketoAc_synthase_dom"/>
</dbReference>
<dbReference type="InterPro" id="IPR001227">
    <property type="entry name" value="Ac_transferase_dom_sf"/>
</dbReference>
<dbReference type="Gene3D" id="6.10.140.1830">
    <property type="match status" value="1"/>
</dbReference>
<dbReference type="SUPFAM" id="SSF53901">
    <property type="entry name" value="Thiolase-like"/>
    <property type="match status" value="1"/>
</dbReference>
<dbReference type="GO" id="GO:0031177">
    <property type="term" value="F:phosphopantetheine binding"/>
    <property type="evidence" value="ECO:0007669"/>
    <property type="project" value="InterPro"/>
</dbReference>
<evidence type="ECO:0000313" key="8">
    <source>
        <dbReference type="EMBL" id="BCB74415.1"/>
    </source>
</evidence>
<sequence length="2346" mass="245563">MQALPSGGAMLAVRATEAEVLPHLTDLVSVAAVNGPTSVVVAGDAAQIDALESRWRGEGRQVKRLTVSHAFHSPLMDPMLDDFAAALAGVTFREPLLPFAEPVDTADYWVRHVRQPVRFADTVSWLVGQGVGTFLELGPEGVLTALIPESSQDAVAVASLRGDRNEVEAAVTALAGLHSHGVEVDWEAFFGPWQPRIVDVPTYAFQHSRFWIDVTRPAGGLDVVDSRFWELVGRGEMEPLALELGVPADSEALRELVPALVSWRERDTRKAVIDGWRYEIAWKPWTPAAAPARLEGRWLVAGDPAAVEHLAAAGAEVVRVEGDLTDRDALTAQLGPCTGVVYAGSDPRAVLVLAQALGEAGVDAPLWLLTSGAVWTDDSDRDVDAEAAQVWGLGRVIGLEAAGRWGGLIDVRDAAWDRVVDILAGAGVEDQFAVRPTGVFVRRLRHAAPTPTAVEELTVDGTVVVTGGTGALGGHVARWLAGRGAERLVLTSRRGPDSPGVAELREELLASGVGRVDVVACDVSDRDALAALLADIQDLTGVVHAAGASDLTPLADCGLEEFDAVLAAKVDGARHLDELLADRPLKLFVLFSSIAAIWGSGGQGAYAAANAYLDALAANRAARGLAATSVAWGAWAGDGMAAGETTDYLRKRGVVPLDPATAIAGLQASVEAGYTTTVLAGMDWEPFVAGFTAARPRPLLDDLPEVQAAQTQPDAGGASKLAGRLAGLDTVAQNALVLQLVREQVARVLGHAGPDAVDPAVAFNDMGFDSLTAVELRNLLTETTGLRLPATLVFDYPNAAVLAEYVLGQLSGARAEVVVHAAAVVDEPIAIVGMSCRLPGGIDSPEEFWSLLADGDVAVTDFPDDRGWDLTRLFHDNPDQPGTSYVRQGGFVSAAQFDPGFFGISPREAMGMDPQQRLLLEACWEAVEQAGLDPAGLRGSRTGVFVGAASTDYTALLAGGDPAALEGYVLTGNVGSVISGRVSYTFGLEGPAVTVDTACSSSLVALHLAAQALRQGECTLALAGGVAVMSTPATFVEFSRQRGLAPDGLCKSFAAGADGTAWAEGVGVLVVERLSDARRNGHNILAIVRGSAVNQDGASNGLTAPNGPAQEKVIRQALASADLTTGDVDVVEAHGTGTVLGDPIEAQALLATYGQGRERPLWLGSVKSNLGHTQAAAGVTGIIKTVLAMRHGMLPRTLHVDAPTGQVDWTDGAIELLTEPVEWTPNGRPRRAGISAFGVSGTNAHVILEEGDTPEPPPAEDVAPVVPWLVSAKTEESLRGQVLRLADFAAGSGVRPVDVAYTLATARARFAHRTYAVGSTMEGLRFSTGVTANRSGRLAVVFTGQGSQRLGMGRQLHGVLPVFTAKFDEVCAAFDGLLPRPLAEVMWSDADALGQTLYAQPAIFAVEVALFAQFEAWGVSPDFVAGHSIGQIAASYVSGVFSLEDAARLVAARSSLMQALPAGGAMLAVRATEAEVLPHLTDLVSVAAVNGPTSVVVAGDAAQVEALESRWKGEGRKVKRLTVSHAFHSPLMDPMLDDFATALAGVTFREPLLPFAEPVETAGYWVRHVRQPVRFADTISWLAGQGVGTFLELGPEGVLTALIPESSQDAVAVASLRGDRDEVEATVTALAGLHSHGVEVDWEAFFSPWQPRIVDVPTYAFQHSRFWIDVTRPAGGPDVVGSRFWELVGGGAEALGRELGVPADSEALRELLPALASWRERDARKAVIDGWRYEVAWKPWTAGTASGALTGRWLVAGDPAAVEHLAAAGAEVVRVEGDLTDRDALTAQLGPCAGVVYAGGDARSVLVLAQALGEAGVDAPLWLITSGAVWTDDTEADVNPDAAQVWGLGRVVGLEAAGRWGGLIDLHDNTGWDRVVGILAGESAEDQFAVRPAGVFVRRLRHATPTPAAPQELTVDGTVVVTGGTGALGAHVARWLAGRGVERLVLTSRRGLNSPGAAELCEELRNAGVPQIDVVACDVADRDALAALLADIQDLTGVVHAAGAGQLTPLADCGLDEFDAVLAAKVGGARNLDELLSDRPLRLFVLFSSIAAIWGSGGQGAYAAANAYLDALAANRAARGLAATSVAWGAWAGDGMAAGETTDYLRKRGVVPLDPATAIAGLQASVEAGYTTTVLAGMDWEPFVAGFTAARPRPLLDELPEVQAAQTHPDAGGESRLATQLAGLDNAGQQAHILELVRDQVARVLGHAGPDAVDPTVAFNDMGFDSLTAVELRNLLTETTGLRLPATLVFDYPDATALAGYVRTKLVPDEGSATDPIIADVDKLESALLAASVDDADRSRITIRLQTLMAKWSEAQASDNAAVADRITAASADEIFDFIDRELGRA</sequence>
<dbReference type="Proteomes" id="UP000502508">
    <property type="component" value="Chromosome"/>
</dbReference>
<dbReference type="KEGG" id="pfla:Pflav_008250"/>
<dbReference type="NCBIfam" id="NF045894">
    <property type="entry name" value="PKS_plus_SDR"/>
    <property type="match status" value="1"/>
</dbReference>
<dbReference type="PROSITE" id="PS50075">
    <property type="entry name" value="CARRIER"/>
    <property type="match status" value="2"/>
</dbReference>
<dbReference type="InterPro" id="IPR020806">
    <property type="entry name" value="PKS_PP-bd"/>
</dbReference>
<feature type="domain" description="Ketosynthase family 3 (KS3)" evidence="7">
    <location>
        <begin position="826"/>
        <end position="1250"/>
    </location>
</feature>
<evidence type="ECO:0000259" key="7">
    <source>
        <dbReference type="PROSITE" id="PS52004"/>
    </source>
</evidence>
<evidence type="ECO:0008006" key="10">
    <source>
        <dbReference type="Google" id="ProtNLM"/>
    </source>
</evidence>